<proteinExistence type="predicted"/>
<reference evidence="1 2" key="1">
    <citation type="submission" date="2023-03" db="EMBL/GenBank/DDBJ databases">
        <title>Genome insight into feeding habits of ladybird beetles.</title>
        <authorList>
            <person name="Li H.-S."/>
            <person name="Huang Y.-H."/>
            <person name="Pang H."/>
        </authorList>
    </citation>
    <scope>NUCLEOTIDE SEQUENCE [LARGE SCALE GENOMIC DNA]</scope>
    <source>
        <strain evidence="1">SYSU_2023b</strain>
        <tissue evidence="1">Whole body</tissue>
    </source>
</reference>
<protein>
    <submittedName>
        <fullName evidence="1">Uncharacterized protein</fullName>
    </submittedName>
</protein>
<evidence type="ECO:0000313" key="2">
    <source>
        <dbReference type="Proteomes" id="UP001431783"/>
    </source>
</evidence>
<keyword evidence="2" id="KW-1185">Reference proteome</keyword>
<dbReference type="Proteomes" id="UP001431783">
    <property type="component" value="Unassembled WGS sequence"/>
</dbReference>
<organism evidence="1 2">
    <name type="scientific">Henosepilachna vigintioctopunctata</name>
    <dbReference type="NCBI Taxonomy" id="420089"/>
    <lineage>
        <taxon>Eukaryota</taxon>
        <taxon>Metazoa</taxon>
        <taxon>Ecdysozoa</taxon>
        <taxon>Arthropoda</taxon>
        <taxon>Hexapoda</taxon>
        <taxon>Insecta</taxon>
        <taxon>Pterygota</taxon>
        <taxon>Neoptera</taxon>
        <taxon>Endopterygota</taxon>
        <taxon>Coleoptera</taxon>
        <taxon>Polyphaga</taxon>
        <taxon>Cucujiformia</taxon>
        <taxon>Coccinelloidea</taxon>
        <taxon>Coccinellidae</taxon>
        <taxon>Epilachninae</taxon>
        <taxon>Epilachnini</taxon>
        <taxon>Henosepilachna</taxon>
    </lineage>
</organism>
<gene>
    <name evidence="1" type="ORF">WA026_005272</name>
</gene>
<name>A0AAW1ULF7_9CUCU</name>
<accession>A0AAW1ULF7</accession>
<evidence type="ECO:0000313" key="1">
    <source>
        <dbReference type="EMBL" id="KAK9884322.1"/>
    </source>
</evidence>
<dbReference type="EMBL" id="JARQZJ010000092">
    <property type="protein sequence ID" value="KAK9884322.1"/>
    <property type="molecule type" value="Genomic_DNA"/>
</dbReference>
<comment type="caution">
    <text evidence="1">The sequence shown here is derived from an EMBL/GenBank/DDBJ whole genome shotgun (WGS) entry which is preliminary data.</text>
</comment>
<dbReference type="AlphaFoldDB" id="A0AAW1ULF7"/>
<sequence length="158" mass="17789">MFKLHEKHLEVRNKCNSCTEVKSPNETKENTAQTESFKSIRVIEEGTNMDSNDPSCKIEAAKIKFDAEISTSTENLDAFQNTIPVSSLLEYAQRYRPDVLPPTLGPCSCLGRAKYNCGCYEAIKRSVDEDEELIGIMLKDNKLQPDEIITDEVHSSIL</sequence>